<evidence type="ECO:0000313" key="4">
    <source>
        <dbReference type="Proteomes" id="UP001596045"/>
    </source>
</evidence>
<evidence type="ECO:0000313" key="3">
    <source>
        <dbReference type="EMBL" id="MFC5475631.1"/>
    </source>
</evidence>
<keyword evidence="2" id="KW-0732">Signal</keyword>
<feature type="region of interest" description="Disordered" evidence="1">
    <location>
        <begin position="17"/>
        <end position="92"/>
    </location>
</feature>
<feature type="compositionally biased region" description="Low complexity" evidence="1">
    <location>
        <begin position="58"/>
        <end position="69"/>
    </location>
</feature>
<proteinExistence type="predicted"/>
<name>A0ABW0MDV3_9BURK</name>
<dbReference type="RefSeq" id="WP_378999097.1">
    <property type="nucleotide sequence ID" value="NZ_JBHSMT010000028.1"/>
</dbReference>
<sequence length="199" mass="21170">MKATTILLMMFSLSGTALAQSPSTPPELPADMQPQLQPPLEPPMPPQQPETHPPMQMPPQMQQAPSPTQIPSGATNKSVPSSGPISVQPKTENGFTTLCGGVGLDESTYMKRAAKNYDVMSTFAARGGNYLADVKLDISDKSGKSTLQTTCDGPILLIKFPRAGTYRIRADVGGNVQTKTAQIQGKHGVQTMVFVWSGG</sequence>
<dbReference type="EMBL" id="JBHSMT010000028">
    <property type="protein sequence ID" value="MFC5475631.1"/>
    <property type="molecule type" value="Genomic_DNA"/>
</dbReference>
<gene>
    <name evidence="3" type="ORF">ACFPM8_16845</name>
</gene>
<dbReference type="Proteomes" id="UP001596045">
    <property type="component" value="Unassembled WGS sequence"/>
</dbReference>
<organism evidence="3 4">
    <name type="scientific">Paraherbaspirillum soli</name>
    <dbReference type="NCBI Taxonomy" id="631222"/>
    <lineage>
        <taxon>Bacteria</taxon>
        <taxon>Pseudomonadati</taxon>
        <taxon>Pseudomonadota</taxon>
        <taxon>Betaproteobacteria</taxon>
        <taxon>Burkholderiales</taxon>
        <taxon>Oxalobacteraceae</taxon>
        <taxon>Paraherbaspirillum</taxon>
    </lineage>
</organism>
<reference evidence="4" key="1">
    <citation type="journal article" date="2019" name="Int. J. Syst. Evol. Microbiol.">
        <title>The Global Catalogue of Microorganisms (GCM) 10K type strain sequencing project: providing services to taxonomists for standard genome sequencing and annotation.</title>
        <authorList>
            <consortium name="The Broad Institute Genomics Platform"/>
            <consortium name="The Broad Institute Genome Sequencing Center for Infectious Disease"/>
            <person name="Wu L."/>
            <person name="Ma J."/>
        </authorList>
    </citation>
    <scope>NUCLEOTIDE SEQUENCE [LARGE SCALE GENOMIC DNA]</scope>
    <source>
        <strain evidence="4">JCM 17066</strain>
    </source>
</reference>
<evidence type="ECO:0000256" key="1">
    <source>
        <dbReference type="SAM" id="MobiDB-lite"/>
    </source>
</evidence>
<keyword evidence="4" id="KW-1185">Reference proteome</keyword>
<feature type="compositionally biased region" description="Pro residues" evidence="1">
    <location>
        <begin position="36"/>
        <end position="57"/>
    </location>
</feature>
<feature type="chain" id="PRO_5047107424" description="Carboxypeptidase regulatory-like domain-containing protein" evidence="2">
    <location>
        <begin position="20"/>
        <end position="199"/>
    </location>
</feature>
<accession>A0ABW0MDV3</accession>
<comment type="caution">
    <text evidence="3">The sequence shown here is derived from an EMBL/GenBank/DDBJ whole genome shotgun (WGS) entry which is preliminary data.</text>
</comment>
<protein>
    <recommendedName>
        <fullName evidence="5">Carboxypeptidase regulatory-like domain-containing protein</fullName>
    </recommendedName>
</protein>
<evidence type="ECO:0000256" key="2">
    <source>
        <dbReference type="SAM" id="SignalP"/>
    </source>
</evidence>
<feature type="compositionally biased region" description="Polar residues" evidence="1">
    <location>
        <begin position="70"/>
        <end position="92"/>
    </location>
</feature>
<feature type="signal peptide" evidence="2">
    <location>
        <begin position="1"/>
        <end position="19"/>
    </location>
</feature>
<evidence type="ECO:0008006" key="5">
    <source>
        <dbReference type="Google" id="ProtNLM"/>
    </source>
</evidence>